<proteinExistence type="predicted"/>
<accession>A0A926INM3</accession>
<evidence type="ECO:0008006" key="3">
    <source>
        <dbReference type="Google" id="ProtNLM"/>
    </source>
</evidence>
<dbReference type="EMBL" id="JACRTF010000001">
    <property type="protein sequence ID" value="MBC8591841.1"/>
    <property type="molecule type" value="Genomic_DNA"/>
</dbReference>
<dbReference type="SUPFAM" id="SSF53795">
    <property type="entry name" value="PEP carboxykinase-like"/>
    <property type="match status" value="1"/>
</dbReference>
<dbReference type="Proteomes" id="UP000651085">
    <property type="component" value="Unassembled WGS sequence"/>
</dbReference>
<dbReference type="InterPro" id="IPR027417">
    <property type="entry name" value="P-loop_NTPase"/>
</dbReference>
<comment type="caution">
    <text evidence="1">The sequence shown here is derived from an EMBL/GenBank/DDBJ whole genome shotgun (WGS) entry which is preliminary data.</text>
</comment>
<sequence length="285" mass="32259">MEKDYKIAEHRIRIEGDELISAVKRIEGFAPFEVPVEDAPLVIFSITTEEAPVMTKPQYNSKIDEISNVFGRYERGYMFTTTPLGESALQIWQEDGSNRIYFQGSVFSTRLLRFTLWIAFGMATVPHETIAIHTSTIQYRNSCVLFLGESGTGKSTHTRLWKENIVDSILLNDDSPILRIIDNEPRIFGSPWSGKTPCYKNEDYPLVACVRLSQAPYNKIKKLSILESYGALHPSCPPDFAYDDNLYDHISLTLDKVLSYVPVYHLACLPNAEAAKLSCKTIFGE</sequence>
<evidence type="ECO:0000313" key="2">
    <source>
        <dbReference type="Proteomes" id="UP000651085"/>
    </source>
</evidence>
<evidence type="ECO:0000313" key="1">
    <source>
        <dbReference type="EMBL" id="MBC8591841.1"/>
    </source>
</evidence>
<gene>
    <name evidence="1" type="ORF">H8744_01025</name>
</gene>
<organism evidence="1 2">
    <name type="scientific">Jilunia laotingensis</name>
    <dbReference type="NCBI Taxonomy" id="2763675"/>
    <lineage>
        <taxon>Bacteria</taxon>
        <taxon>Pseudomonadati</taxon>
        <taxon>Bacteroidota</taxon>
        <taxon>Bacteroidia</taxon>
        <taxon>Bacteroidales</taxon>
        <taxon>Bacteroidaceae</taxon>
        <taxon>Jilunia</taxon>
    </lineage>
</organism>
<dbReference type="RefSeq" id="WP_262433062.1">
    <property type="nucleotide sequence ID" value="NZ_JACRTF010000001.1"/>
</dbReference>
<protein>
    <recommendedName>
        <fullName evidence="3">Phosphoenolpyruvate carboxykinase</fullName>
    </recommendedName>
</protein>
<reference evidence="1" key="1">
    <citation type="submission" date="2020-08" db="EMBL/GenBank/DDBJ databases">
        <title>Genome public.</title>
        <authorList>
            <person name="Liu C."/>
            <person name="Sun Q."/>
        </authorList>
    </citation>
    <scope>NUCLEOTIDE SEQUENCE</scope>
    <source>
        <strain evidence="1">N12</strain>
    </source>
</reference>
<name>A0A926INM3_9BACT</name>
<dbReference type="Gene3D" id="3.40.50.300">
    <property type="entry name" value="P-loop containing nucleotide triphosphate hydrolases"/>
    <property type="match status" value="1"/>
</dbReference>
<dbReference type="AlphaFoldDB" id="A0A926INM3"/>
<keyword evidence="2" id="KW-1185">Reference proteome</keyword>